<name>A0A7C0Y5Y8_DESA2</name>
<keyword evidence="6" id="KW-0413">Isomerase</keyword>
<comment type="pathway">
    <text evidence="4">Amino-acid biosynthesis.</text>
</comment>
<keyword evidence="2 5" id="KW-0028">Amino-acid biosynthesis</keyword>
<dbReference type="InterPro" id="IPR006062">
    <property type="entry name" value="His_biosynth"/>
</dbReference>
<sequence length="99" mass="10689">VTKESPLDLAKKAQELGIAGINYTDILRDGMETGVNLEGLKSFLKELDIPVYVAGGISSIEDIKRLLHLQKKGLAGIIVGRALYTGKINLKEAIKLIEG</sequence>
<dbReference type="Pfam" id="PF00977">
    <property type="entry name" value="His_biosynth"/>
    <property type="match status" value="1"/>
</dbReference>
<dbReference type="GO" id="GO:0005737">
    <property type="term" value="C:cytoplasm"/>
    <property type="evidence" value="ECO:0007669"/>
    <property type="project" value="TreeGrafter"/>
</dbReference>
<gene>
    <name evidence="6" type="ORF">ENG63_01110</name>
</gene>
<dbReference type="GO" id="GO:0000162">
    <property type="term" value="P:L-tryptophan biosynthetic process"/>
    <property type="evidence" value="ECO:0007669"/>
    <property type="project" value="TreeGrafter"/>
</dbReference>
<evidence type="ECO:0000313" key="6">
    <source>
        <dbReference type="EMBL" id="HDD43450.1"/>
    </source>
</evidence>
<evidence type="ECO:0000256" key="1">
    <source>
        <dbReference type="ARBA" id="ARBA00009667"/>
    </source>
</evidence>
<evidence type="ECO:0000256" key="4">
    <source>
        <dbReference type="ARBA" id="ARBA00029440"/>
    </source>
</evidence>
<comment type="similarity">
    <text evidence="1 5">Belongs to the HisA/HisF family.</text>
</comment>
<dbReference type="Gene3D" id="3.20.20.70">
    <property type="entry name" value="Aldolase class I"/>
    <property type="match status" value="1"/>
</dbReference>
<dbReference type="GO" id="GO:0000105">
    <property type="term" value="P:L-histidine biosynthetic process"/>
    <property type="evidence" value="ECO:0007669"/>
    <property type="project" value="UniProtKB-KW"/>
</dbReference>
<dbReference type="InterPro" id="IPR011060">
    <property type="entry name" value="RibuloseP-bd_barrel"/>
</dbReference>
<dbReference type="PANTHER" id="PTHR43090:SF2">
    <property type="entry name" value="1-(5-PHOSPHORIBOSYL)-5-[(5-PHOSPHORIBOSYLAMINO)METHYLIDENEAMINO] IMIDAZOLE-4-CARBOXAMIDE ISOMERASE"/>
    <property type="match status" value="1"/>
</dbReference>
<dbReference type="PANTHER" id="PTHR43090">
    <property type="entry name" value="1-(5-PHOSPHORIBOSYL)-5-[(5-PHOSPHORIBOSYLAMINO)METHYLIDENEAMINO] IMIDAZOLE-4-CARBOXAMIDE ISOMERASE"/>
    <property type="match status" value="1"/>
</dbReference>
<evidence type="ECO:0000256" key="2">
    <source>
        <dbReference type="ARBA" id="ARBA00022605"/>
    </source>
</evidence>
<organism evidence="6">
    <name type="scientific">Desulfofervidus auxilii</name>
    <dbReference type="NCBI Taxonomy" id="1621989"/>
    <lineage>
        <taxon>Bacteria</taxon>
        <taxon>Pseudomonadati</taxon>
        <taxon>Thermodesulfobacteriota</taxon>
        <taxon>Candidatus Desulfofervidia</taxon>
        <taxon>Candidatus Desulfofervidales</taxon>
        <taxon>Candidatus Desulfofervidaceae</taxon>
        <taxon>Candidatus Desulfofervidus</taxon>
    </lineage>
</organism>
<dbReference type="EMBL" id="DRBS01000043">
    <property type="protein sequence ID" value="HDD43450.1"/>
    <property type="molecule type" value="Genomic_DNA"/>
</dbReference>
<evidence type="ECO:0000256" key="3">
    <source>
        <dbReference type="ARBA" id="ARBA00023102"/>
    </source>
</evidence>
<evidence type="ECO:0000256" key="5">
    <source>
        <dbReference type="RuleBase" id="RU003657"/>
    </source>
</evidence>
<dbReference type="GO" id="GO:0003949">
    <property type="term" value="F:1-(5-phosphoribosyl)-5-[(5-phosphoribosylamino)methylideneamino]imidazole-4-carboxamide isomerase activity"/>
    <property type="evidence" value="ECO:0007669"/>
    <property type="project" value="InterPro"/>
</dbReference>
<dbReference type="InterPro" id="IPR013785">
    <property type="entry name" value="Aldolase_TIM"/>
</dbReference>
<proteinExistence type="inferred from homology"/>
<feature type="non-terminal residue" evidence="6">
    <location>
        <position position="1"/>
    </location>
</feature>
<reference evidence="6" key="1">
    <citation type="journal article" date="2020" name="mSystems">
        <title>Genome- and Community-Level Interaction Insights into Carbon Utilization and Element Cycling Functions of Hydrothermarchaeota in Hydrothermal Sediment.</title>
        <authorList>
            <person name="Zhou Z."/>
            <person name="Liu Y."/>
            <person name="Xu W."/>
            <person name="Pan J."/>
            <person name="Luo Z.H."/>
            <person name="Li M."/>
        </authorList>
    </citation>
    <scope>NUCLEOTIDE SEQUENCE [LARGE SCALE GENOMIC DNA]</scope>
    <source>
        <strain evidence="6">HyVt-233</strain>
    </source>
</reference>
<dbReference type="AlphaFoldDB" id="A0A7C0Y5Y8"/>
<dbReference type="Proteomes" id="UP000886289">
    <property type="component" value="Unassembled WGS sequence"/>
</dbReference>
<comment type="caution">
    <text evidence="6">The sequence shown here is derived from an EMBL/GenBank/DDBJ whole genome shotgun (WGS) entry which is preliminary data.</text>
</comment>
<dbReference type="InterPro" id="IPR044524">
    <property type="entry name" value="Isoase_HisA-like"/>
</dbReference>
<dbReference type="SUPFAM" id="SSF51366">
    <property type="entry name" value="Ribulose-phoshate binding barrel"/>
    <property type="match status" value="1"/>
</dbReference>
<protein>
    <submittedName>
        <fullName evidence="6">1-(5-phosphoribosyl)-5-((5-phosphoribosylamino)methylideneamino)imidazole-4-carboxamide isomerase</fullName>
    </submittedName>
</protein>
<keyword evidence="3 5" id="KW-0368">Histidine biosynthesis</keyword>
<accession>A0A7C0Y5Y8</accession>